<dbReference type="PATRIC" id="fig|81035.3.peg.5228"/>
<dbReference type="RefSeq" id="WP_220789597.1">
    <property type="nucleotide sequence ID" value="NZ_LGLN01000043.1"/>
</dbReference>
<reference evidence="3 4" key="2">
    <citation type="submission" date="2015-10" db="EMBL/GenBank/DDBJ databases">
        <title>Comparative genomics and high-throughput reverse genetic screens identify a new phytobacterial MAMP and an Arabidopsis receptor required for immune elicitation.</title>
        <authorList>
            <person name="Mott G.A."/>
            <person name="Thakur S."/>
            <person name="Wang P.W."/>
            <person name="Desveaux D."/>
            <person name="Guttman D.S."/>
        </authorList>
    </citation>
    <scope>NUCLEOTIDE SEQUENCE [LARGE SCALE GENOMIC DNA]</scope>
    <source>
        <strain evidence="3 4">0788_9</strain>
    </source>
</reference>
<feature type="region of interest" description="Disordered" evidence="1">
    <location>
        <begin position="34"/>
        <end position="139"/>
    </location>
</feature>
<feature type="compositionally biased region" description="Polar residues" evidence="1">
    <location>
        <begin position="80"/>
        <end position="99"/>
    </location>
</feature>
<feature type="signal peptide" evidence="2">
    <location>
        <begin position="1"/>
        <end position="20"/>
    </location>
</feature>
<protein>
    <submittedName>
        <fullName evidence="3">TraN protein</fullName>
    </submittedName>
</protein>
<dbReference type="Proteomes" id="UP000037891">
    <property type="component" value="Unassembled WGS sequence"/>
</dbReference>
<evidence type="ECO:0000256" key="2">
    <source>
        <dbReference type="SAM" id="SignalP"/>
    </source>
</evidence>
<evidence type="ECO:0000313" key="3">
    <source>
        <dbReference type="EMBL" id="KPC31060.1"/>
    </source>
</evidence>
<accession>A0A0N1JP24</accession>
<feature type="chain" id="PRO_5005874995" evidence="2">
    <location>
        <begin position="21"/>
        <end position="404"/>
    </location>
</feature>
<comment type="caution">
    <text evidence="3">The sequence shown here is derived from an EMBL/GenBank/DDBJ whole genome shotgun (WGS) entry which is preliminary data.</text>
</comment>
<feature type="compositionally biased region" description="Low complexity" evidence="1">
    <location>
        <begin position="34"/>
        <end position="53"/>
    </location>
</feature>
<organism evidence="3 4">
    <name type="scientific">Pseudomonas syringae pv. cilantro</name>
    <dbReference type="NCBI Taxonomy" id="81035"/>
    <lineage>
        <taxon>Bacteria</taxon>
        <taxon>Pseudomonadati</taxon>
        <taxon>Pseudomonadota</taxon>
        <taxon>Gammaproteobacteria</taxon>
        <taxon>Pseudomonadales</taxon>
        <taxon>Pseudomonadaceae</taxon>
        <taxon>Pseudomonas</taxon>
        <taxon>Pseudomonas syringae</taxon>
    </lineage>
</organism>
<name>A0A0N1JP24_PSESX</name>
<dbReference type="AlphaFoldDB" id="A0A0N1JP24"/>
<dbReference type="EMBL" id="LGLN01000043">
    <property type="protein sequence ID" value="KPC31060.1"/>
    <property type="molecule type" value="Genomic_DNA"/>
</dbReference>
<evidence type="ECO:0000313" key="4">
    <source>
        <dbReference type="Proteomes" id="UP000037891"/>
    </source>
</evidence>
<gene>
    <name evidence="3" type="ORF">ABJ99_4876</name>
</gene>
<sequence>MKRFQLVVPMLVLAVNTAFAQDGQATQSAAMLPAAEPQPMQQQQQAQQPQQQQPAPPVPGQWIQVKGPGTPANFPAAPGQANTTVNPQMQNAFPQTNYGAGNYAVGGQPQNQPQAQAQGNAVNQAQQNGVAPMPPLQAPEGSTDFNEAMKVVAPFAPGQIREMRGSLEETRKAKAYQPVRAIPRITSVSVDLSPGASLPVLRVMPGEISNLVILDSTGAPWPLAITPRISRDDIFSAEWMQGSHVVVVSTTSSYESGNIALFLQGSTTPVVVKLVTGEPDGEGEKSRIVDARLDVRIPGRGPNAKAPLMGPGKIALYDDTLQAFLDGIPPKDARAVVAHGDVPTHTKVWQYNGDIFVRTQQDIQTAFDQSLSSGDGTKVYRLPATPFVTLSQMGQSVTIQLDIN</sequence>
<keyword evidence="2" id="KW-0732">Signal</keyword>
<feature type="compositionally biased region" description="Low complexity" evidence="1">
    <location>
        <begin position="105"/>
        <end position="131"/>
    </location>
</feature>
<proteinExistence type="predicted"/>
<evidence type="ECO:0000256" key="1">
    <source>
        <dbReference type="SAM" id="MobiDB-lite"/>
    </source>
</evidence>
<reference evidence="3 4" key="1">
    <citation type="submission" date="2015-07" db="EMBL/GenBank/DDBJ databases">
        <authorList>
            <person name="Noorani M."/>
        </authorList>
    </citation>
    <scope>NUCLEOTIDE SEQUENCE [LARGE SCALE GENOMIC DNA]</scope>
    <source>
        <strain evidence="3 4">0788_9</strain>
    </source>
</reference>
<dbReference type="Pfam" id="PF12293">
    <property type="entry name" value="T4BSS_DotH_IcmK"/>
    <property type="match status" value="1"/>
</dbReference>
<dbReference type="InterPro" id="IPR022073">
    <property type="entry name" value="T4BSS_DotH_IcmK"/>
</dbReference>